<dbReference type="AlphaFoldDB" id="C5FKK4"/>
<accession>C5FKK4</accession>
<evidence type="ECO:0000313" key="1">
    <source>
        <dbReference type="EMBL" id="EEQ30226.1"/>
    </source>
</evidence>
<name>C5FKK4_ARTOC</name>
<dbReference type="HOGENOM" id="CLU_2183337_0_0_1"/>
<proteinExistence type="predicted"/>
<reference evidence="2" key="1">
    <citation type="journal article" date="2012" name="MBio">
        <title>Comparative genome analysis of Trichophyton rubrum and related dermatophytes reveals candidate genes involved in infection.</title>
        <authorList>
            <person name="Martinez D.A."/>
            <person name="Oliver B.G."/>
            <person name="Graeser Y."/>
            <person name="Goldberg J.M."/>
            <person name="Li W."/>
            <person name="Martinez-Rossi N.M."/>
            <person name="Monod M."/>
            <person name="Shelest E."/>
            <person name="Barton R.C."/>
            <person name="Birch E."/>
            <person name="Brakhage A.A."/>
            <person name="Chen Z."/>
            <person name="Gurr S.J."/>
            <person name="Heiman D."/>
            <person name="Heitman J."/>
            <person name="Kosti I."/>
            <person name="Rossi A."/>
            <person name="Saif S."/>
            <person name="Samalova M."/>
            <person name="Saunders C.W."/>
            <person name="Shea T."/>
            <person name="Summerbell R.C."/>
            <person name="Xu J."/>
            <person name="Young S."/>
            <person name="Zeng Q."/>
            <person name="Birren B.W."/>
            <person name="Cuomo C.A."/>
            <person name="White T.C."/>
        </authorList>
    </citation>
    <scope>NUCLEOTIDE SEQUENCE [LARGE SCALE GENOMIC DNA]</scope>
    <source>
        <strain evidence="2">ATCC MYA-4605 / CBS 113480</strain>
    </source>
</reference>
<dbReference type="GeneID" id="9225066"/>
<dbReference type="VEuPathDB" id="FungiDB:MCYG_03045"/>
<organism evidence="1 2">
    <name type="scientific">Arthroderma otae (strain ATCC MYA-4605 / CBS 113480)</name>
    <name type="common">Microsporum canis</name>
    <dbReference type="NCBI Taxonomy" id="554155"/>
    <lineage>
        <taxon>Eukaryota</taxon>
        <taxon>Fungi</taxon>
        <taxon>Dikarya</taxon>
        <taxon>Ascomycota</taxon>
        <taxon>Pezizomycotina</taxon>
        <taxon>Eurotiomycetes</taxon>
        <taxon>Eurotiomycetidae</taxon>
        <taxon>Onygenales</taxon>
        <taxon>Arthrodermataceae</taxon>
        <taxon>Microsporum</taxon>
    </lineage>
</organism>
<protein>
    <submittedName>
        <fullName evidence="1">Uncharacterized protein</fullName>
    </submittedName>
</protein>
<dbReference type="EMBL" id="DS995703">
    <property type="protein sequence ID" value="EEQ30226.1"/>
    <property type="molecule type" value="Genomic_DNA"/>
</dbReference>
<dbReference type="RefSeq" id="XP_002847539.1">
    <property type="nucleotide sequence ID" value="XM_002847493.1"/>
</dbReference>
<dbReference type="Proteomes" id="UP000002035">
    <property type="component" value="Unassembled WGS sequence"/>
</dbReference>
<sequence length="109" mass="12615">MNSNPAFITLYLFPILQEGNMLPVKPLSKAANYKPADVNISTIQEYLPVARPEAGHLTGKLQKRIELQAFVVVRRVKASAIRYRMLWEEHSPSIISEKQEMLRIRYVKY</sequence>
<gene>
    <name evidence="1" type="ORF">MCYG_03045</name>
</gene>
<evidence type="ECO:0000313" key="2">
    <source>
        <dbReference type="Proteomes" id="UP000002035"/>
    </source>
</evidence>
<keyword evidence="2" id="KW-1185">Reference proteome</keyword>